<accession>A0AC34F5G1</accession>
<dbReference type="WBParaSite" id="ES5_v2.g12393.t1">
    <property type="protein sequence ID" value="ES5_v2.g12393.t1"/>
    <property type="gene ID" value="ES5_v2.g12393"/>
</dbReference>
<evidence type="ECO:0000313" key="2">
    <source>
        <dbReference type="WBParaSite" id="ES5_v2.g12393.t1"/>
    </source>
</evidence>
<organism evidence="1 2">
    <name type="scientific">Panagrolaimus sp. ES5</name>
    <dbReference type="NCBI Taxonomy" id="591445"/>
    <lineage>
        <taxon>Eukaryota</taxon>
        <taxon>Metazoa</taxon>
        <taxon>Ecdysozoa</taxon>
        <taxon>Nematoda</taxon>
        <taxon>Chromadorea</taxon>
        <taxon>Rhabditida</taxon>
        <taxon>Tylenchina</taxon>
        <taxon>Panagrolaimomorpha</taxon>
        <taxon>Panagrolaimoidea</taxon>
        <taxon>Panagrolaimidae</taxon>
        <taxon>Panagrolaimus</taxon>
    </lineage>
</organism>
<dbReference type="Proteomes" id="UP000887579">
    <property type="component" value="Unplaced"/>
</dbReference>
<name>A0AC34F5G1_9BILA</name>
<sequence length="521" mass="57840">MGKTRSRGNSVTFSTNKEIIYDAWSIGDKKSETVTDSDENGDGKFENGVFIKNHGLNWFITGLFVVGDLAGGGLVALPTAMIQLGFVVGIVCNIVMNIAVMITAYMLGVSWNVLVRRWPEYRSHCRKPYPEIAYRALGRRCRLLVSICIDVTQFGIAVVYLLLSSKNIHDAIKSFTDKEISFCYVILIVAACLTPVLFLKSPQDFWWAVVLAMFTTSAAVVLILLGSSLDYGECNKVQHEPKFRITNYFLGLGTLLFSYGGHSAFPTIQHDMKKPSDFTKSSIMAFIILFFMYTPVCIIGYLTYGDSLRDSVINSLQVSWIQQAVNLLITIHCILTLTIVFNPLNQEVEELLKVPQEFSIKRVFVRSGMMVAVVIVAESVPNFGPLLDLMGGSTLTLTSIIFPSLFYLFLSAGEKKAERQKLCGEKEEEFETLTIREMLNETPKWVVALAAIIMAATFSAIDELSTTHFTYPCYVMPFIKNGDKANGGQSTNCCGASQLVIAHLSHNITCSTPVTDFYGPR</sequence>
<evidence type="ECO:0000313" key="1">
    <source>
        <dbReference type="Proteomes" id="UP000887579"/>
    </source>
</evidence>
<reference evidence="2" key="1">
    <citation type="submission" date="2022-11" db="UniProtKB">
        <authorList>
            <consortium name="WormBaseParasite"/>
        </authorList>
    </citation>
    <scope>IDENTIFICATION</scope>
</reference>
<proteinExistence type="predicted"/>
<protein>
    <submittedName>
        <fullName evidence="2">Amino acid transporter transmembrane domain-containing protein</fullName>
    </submittedName>
</protein>